<evidence type="ECO:0000313" key="1">
    <source>
        <dbReference type="EMBL" id="PWS36465.1"/>
    </source>
</evidence>
<keyword evidence="2" id="KW-1185">Reference proteome</keyword>
<comment type="caution">
    <text evidence="1">The sequence shown here is derived from an EMBL/GenBank/DDBJ whole genome shotgun (WGS) entry which is preliminary data.</text>
</comment>
<dbReference type="EMBL" id="QGNA01000003">
    <property type="protein sequence ID" value="PWS36465.1"/>
    <property type="molecule type" value="Genomic_DNA"/>
</dbReference>
<dbReference type="Proteomes" id="UP000245765">
    <property type="component" value="Unassembled WGS sequence"/>
</dbReference>
<organism evidence="1 2">
    <name type="scientific">Falsiroseomonas bella</name>
    <dbReference type="NCBI Taxonomy" id="2184016"/>
    <lineage>
        <taxon>Bacteria</taxon>
        <taxon>Pseudomonadati</taxon>
        <taxon>Pseudomonadota</taxon>
        <taxon>Alphaproteobacteria</taxon>
        <taxon>Acetobacterales</taxon>
        <taxon>Roseomonadaceae</taxon>
        <taxon>Falsiroseomonas</taxon>
    </lineage>
</organism>
<dbReference type="InterPro" id="IPR009531">
    <property type="entry name" value="DUF1150"/>
</dbReference>
<sequence length="84" mass="8742">MNEHDGGAETGRIQISAAALRNLSVQDFARLGLEELAYVRPVVLNGARAFSIHAADGTPIGAAPSSQLAAAAILQHEMEPVAVH</sequence>
<dbReference type="OrthoDB" id="8449790at2"/>
<reference evidence="2" key="1">
    <citation type="submission" date="2018-05" db="EMBL/GenBank/DDBJ databases">
        <authorList>
            <person name="Du Z."/>
            <person name="Wang X."/>
        </authorList>
    </citation>
    <scope>NUCLEOTIDE SEQUENCE [LARGE SCALE GENOMIC DNA]</scope>
    <source>
        <strain evidence="2">CQN31</strain>
    </source>
</reference>
<protein>
    <recommendedName>
        <fullName evidence="3">DUF1150 family protein</fullName>
    </recommendedName>
</protein>
<dbReference type="RefSeq" id="WP_109871258.1">
    <property type="nucleotide sequence ID" value="NZ_QGNA01000003.1"/>
</dbReference>
<evidence type="ECO:0008006" key="3">
    <source>
        <dbReference type="Google" id="ProtNLM"/>
    </source>
</evidence>
<name>A0A317FC99_9PROT</name>
<accession>A0A317FC99</accession>
<evidence type="ECO:0000313" key="2">
    <source>
        <dbReference type="Proteomes" id="UP000245765"/>
    </source>
</evidence>
<gene>
    <name evidence="1" type="ORF">DFH01_15040</name>
</gene>
<dbReference type="Pfam" id="PF06620">
    <property type="entry name" value="DUF1150"/>
    <property type="match status" value="1"/>
</dbReference>
<dbReference type="AlphaFoldDB" id="A0A317FC99"/>
<proteinExistence type="predicted"/>